<dbReference type="OrthoDB" id="2960936at2759"/>
<comment type="similarity">
    <text evidence="2 13">Belongs to the peptidase C54 family.</text>
</comment>
<organism evidence="16 17">
    <name type="scientific">Chlamydomonas reinhardtii</name>
    <name type="common">Chlamydomonas smithii</name>
    <dbReference type="NCBI Taxonomy" id="3055"/>
    <lineage>
        <taxon>Eukaryota</taxon>
        <taxon>Viridiplantae</taxon>
        <taxon>Chlorophyta</taxon>
        <taxon>core chlorophytes</taxon>
        <taxon>Chlorophyceae</taxon>
        <taxon>CS clade</taxon>
        <taxon>Chlamydomonadales</taxon>
        <taxon>Chlamydomonadaceae</taxon>
        <taxon>Chlamydomonas</taxon>
    </lineage>
</organism>
<feature type="region of interest" description="Disordered" evidence="14">
    <location>
        <begin position="373"/>
        <end position="395"/>
    </location>
</feature>
<dbReference type="KEGG" id="cre:CHLRE_12g510100v5"/>
<evidence type="ECO:0000256" key="12">
    <source>
        <dbReference type="ARBA" id="ARBA00045891"/>
    </source>
</evidence>
<keyword evidence="17" id="KW-1185">Reference proteome</keyword>
<evidence type="ECO:0000256" key="4">
    <source>
        <dbReference type="ARBA" id="ARBA00022490"/>
    </source>
</evidence>
<gene>
    <name evidence="16" type="ORF">CHLRE_12g510100v5</name>
</gene>
<dbReference type="ExpressionAtlas" id="A0A2K3D2M3">
    <property type="expression patterns" value="baseline and differential"/>
</dbReference>
<reference evidence="16 17" key="1">
    <citation type="journal article" date="2007" name="Science">
        <title>The Chlamydomonas genome reveals the evolution of key animal and plant functions.</title>
        <authorList>
            <person name="Merchant S.S."/>
            <person name="Prochnik S.E."/>
            <person name="Vallon O."/>
            <person name="Harris E.H."/>
            <person name="Karpowicz S.J."/>
            <person name="Witman G.B."/>
            <person name="Terry A."/>
            <person name="Salamov A."/>
            <person name="Fritz-Laylin L.K."/>
            <person name="Marechal-Drouard L."/>
            <person name="Marshall W.F."/>
            <person name="Qu L.H."/>
            <person name="Nelson D.R."/>
            <person name="Sanderfoot A.A."/>
            <person name="Spalding M.H."/>
            <person name="Kapitonov V.V."/>
            <person name="Ren Q."/>
            <person name="Ferris P."/>
            <person name="Lindquist E."/>
            <person name="Shapiro H."/>
            <person name="Lucas S.M."/>
            <person name="Grimwood J."/>
            <person name="Schmutz J."/>
            <person name="Cardol P."/>
            <person name="Cerutti H."/>
            <person name="Chanfreau G."/>
            <person name="Chen C.L."/>
            <person name="Cognat V."/>
            <person name="Croft M.T."/>
            <person name="Dent R."/>
            <person name="Dutcher S."/>
            <person name="Fernandez E."/>
            <person name="Fukuzawa H."/>
            <person name="Gonzalez-Ballester D."/>
            <person name="Gonzalez-Halphen D."/>
            <person name="Hallmann A."/>
            <person name="Hanikenne M."/>
            <person name="Hippler M."/>
            <person name="Inwood W."/>
            <person name="Jabbari K."/>
            <person name="Kalanon M."/>
            <person name="Kuras R."/>
            <person name="Lefebvre P.A."/>
            <person name="Lemaire S.D."/>
            <person name="Lobanov A.V."/>
            <person name="Lohr M."/>
            <person name="Manuell A."/>
            <person name="Meier I."/>
            <person name="Mets L."/>
            <person name="Mittag M."/>
            <person name="Mittelmeier T."/>
            <person name="Moroney J.V."/>
            <person name="Moseley J."/>
            <person name="Napoli C."/>
            <person name="Nedelcu A.M."/>
            <person name="Niyogi K."/>
            <person name="Novoselov S.V."/>
            <person name="Paulsen I.T."/>
            <person name="Pazour G."/>
            <person name="Purton S."/>
            <person name="Ral J.P."/>
            <person name="Riano-Pachon D.M."/>
            <person name="Riekhof W."/>
            <person name="Rymarquis L."/>
            <person name="Schroda M."/>
            <person name="Stern D."/>
            <person name="Umen J."/>
            <person name="Willows R."/>
            <person name="Wilson N."/>
            <person name="Zimmer S.L."/>
            <person name="Allmer J."/>
            <person name="Balk J."/>
            <person name="Bisova K."/>
            <person name="Chen C.J."/>
            <person name="Elias M."/>
            <person name="Gendler K."/>
            <person name="Hauser C."/>
            <person name="Lamb M.R."/>
            <person name="Ledford H."/>
            <person name="Long J.C."/>
            <person name="Minagawa J."/>
            <person name="Page M.D."/>
            <person name="Pan J."/>
            <person name="Pootakham W."/>
            <person name="Roje S."/>
            <person name="Rose A."/>
            <person name="Stahlberg E."/>
            <person name="Terauchi A.M."/>
            <person name="Yang P."/>
            <person name="Ball S."/>
            <person name="Bowler C."/>
            <person name="Dieckmann C.L."/>
            <person name="Gladyshev V.N."/>
            <person name="Green P."/>
            <person name="Jorgensen R."/>
            <person name="Mayfield S."/>
            <person name="Mueller-Roeber B."/>
            <person name="Rajamani S."/>
            <person name="Sayre R.T."/>
            <person name="Brokstein P."/>
            <person name="Dubchak I."/>
            <person name="Goodstein D."/>
            <person name="Hornick L."/>
            <person name="Huang Y.W."/>
            <person name="Jhaveri J."/>
            <person name="Luo Y."/>
            <person name="Martinez D."/>
            <person name="Ngau W.C."/>
            <person name="Otillar B."/>
            <person name="Poliakov A."/>
            <person name="Porter A."/>
            <person name="Szajkowski L."/>
            <person name="Werner G."/>
            <person name="Zhou K."/>
            <person name="Grigoriev I.V."/>
            <person name="Rokhsar D.S."/>
            <person name="Grossman A.R."/>
        </authorList>
    </citation>
    <scope>NUCLEOTIDE SEQUENCE [LARGE SCALE GENOMIC DNA]</scope>
    <source>
        <strain evidence="17">CC-503</strain>
    </source>
</reference>
<keyword evidence="7" id="KW-0788">Thiol protease</keyword>
<evidence type="ECO:0000256" key="1">
    <source>
        <dbReference type="ARBA" id="ARBA00004496"/>
    </source>
</evidence>
<dbReference type="EC" id="3.4.22.-" evidence="13"/>
<keyword evidence="4 13" id="KW-0963">Cytoplasm</keyword>
<evidence type="ECO:0000313" key="16">
    <source>
        <dbReference type="EMBL" id="PNW74782.1"/>
    </source>
</evidence>
<keyword evidence="9 13" id="KW-0072">Autophagy</keyword>
<dbReference type="FunCoup" id="A0A2K3D2M3">
    <property type="interactions" value="1991"/>
</dbReference>
<dbReference type="OMA" id="HETEWEP"/>
<keyword evidence="6 13" id="KW-0378">Hydrolase</keyword>
<dbReference type="PANTHER" id="PTHR22624">
    <property type="entry name" value="CYSTEINE PROTEASE ATG4"/>
    <property type="match status" value="1"/>
</dbReference>
<evidence type="ECO:0000256" key="14">
    <source>
        <dbReference type="SAM" id="MobiDB-lite"/>
    </source>
</evidence>
<dbReference type="STRING" id="3055.A0A2K3D2M3"/>
<dbReference type="GO" id="GO:0005737">
    <property type="term" value="C:cytoplasm"/>
    <property type="evidence" value="ECO:0000318"/>
    <property type="project" value="GO_Central"/>
</dbReference>
<feature type="domain" description="Peptidase C54 catalytic" evidence="15">
    <location>
        <begin position="50"/>
        <end position="181"/>
    </location>
</feature>
<dbReference type="PANTHER" id="PTHR22624:SF49">
    <property type="entry name" value="CYSTEINE PROTEASE"/>
    <property type="match status" value="1"/>
</dbReference>
<dbReference type="RefSeq" id="XP_042918142.1">
    <property type="nucleotide sequence ID" value="XM_043068225.1"/>
</dbReference>
<evidence type="ECO:0000256" key="9">
    <source>
        <dbReference type="ARBA" id="ARBA00023006"/>
    </source>
</evidence>
<protein>
    <recommendedName>
        <fullName evidence="13">Cysteine protease</fullName>
        <ecNumber evidence="13">3.4.22.-</ecNumber>
    </recommendedName>
</protein>
<dbReference type="GO" id="GO:0016485">
    <property type="term" value="P:protein processing"/>
    <property type="evidence" value="ECO:0000318"/>
    <property type="project" value="GO_Central"/>
</dbReference>
<evidence type="ECO:0000256" key="6">
    <source>
        <dbReference type="ARBA" id="ARBA00022801"/>
    </source>
</evidence>
<feature type="compositionally biased region" description="Gly residues" evidence="14">
    <location>
        <begin position="214"/>
        <end position="228"/>
    </location>
</feature>
<dbReference type="SUPFAM" id="SSF54001">
    <property type="entry name" value="Cysteine proteinases"/>
    <property type="match status" value="1"/>
</dbReference>
<dbReference type="InParanoid" id="A0A2K3D2M3"/>
<comment type="function">
    <text evidence="12">Cysteine protease that plays a key role in autophagy by mediating both proteolytic activation and delipidation of ATG8 family proteins. The protease activity is required for proteolytic activation of ATG8 family proteins: cleaves the C-terminal amino acid of ATG8 proteins to reveal a C-terminal glycine. Exposure of the glycine at the C-terminus is essential for ATG8 proteins conjugation to phosphatidylethanolamine (PE) and insertion to membranes, which is necessary for autophagy. In addition to the protease activity, also mediates delipidation of PE-conjugated ATG8 proteins.</text>
</comment>
<dbReference type="GeneID" id="5716557"/>
<evidence type="ECO:0000256" key="5">
    <source>
        <dbReference type="ARBA" id="ARBA00022670"/>
    </source>
</evidence>
<feature type="domain" description="Peptidase C54 catalytic" evidence="15">
    <location>
        <begin position="423"/>
        <end position="586"/>
    </location>
</feature>
<dbReference type="EMBL" id="CM008973">
    <property type="protein sequence ID" value="PNW74782.1"/>
    <property type="molecule type" value="Genomic_DNA"/>
</dbReference>
<evidence type="ECO:0000259" key="15">
    <source>
        <dbReference type="Pfam" id="PF03416"/>
    </source>
</evidence>
<evidence type="ECO:0000256" key="13">
    <source>
        <dbReference type="RuleBase" id="RU363115"/>
    </source>
</evidence>
<proteinExistence type="inferred from homology"/>
<comment type="subcellular location">
    <subcellularLocation>
        <location evidence="1 13">Cytoplasm</location>
    </subcellularLocation>
</comment>
<evidence type="ECO:0000256" key="2">
    <source>
        <dbReference type="ARBA" id="ARBA00010958"/>
    </source>
</evidence>
<evidence type="ECO:0000256" key="8">
    <source>
        <dbReference type="ARBA" id="ARBA00022927"/>
    </source>
</evidence>
<evidence type="ECO:0000256" key="3">
    <source>
        <dbReference type="ARBA" id="ARBA00022448"/>
    </source>
</evidence>
<dbReference type="Gramene" id="PNW74782">
    <property type="protein sequence ID" value="PNW74782"/>
    <property type="gene ID" value="CHLRE_12g510100v5"/>
</dbReference>
<evidence type="ECO:0000256" key="10">
    <source>
        <dbReference type="ARBA" id="ARBA00029362"/>
    </source>
</evidence>
<dbReference type="GO" id="GO:0035973">
    <property type="term" value="P:aggrephagy"/>
    <property type="evidence" value="ECO:0000318"/>
    <property type="project" value="GO_Central"/>
</dbReference>
<dbReference type="Proteomes" id="UP000006906">
    <property type="component" value="Chromosome 12"/>
</dbReference>
<dbReference type="GO" id="GO:0034727">
    <property type="term" value="P:piecemeal microautophagy of the nucleus"/>
    <property type="evidence" value="ECO:0000318"/>
    <property type="project" value="GO_Central"/>
</dbReference>
<accession>A0A2K3D2M3</accession>
<dbReference type="Pfam" id="PF03416">
    <property type="entry name" value="Peptidase_C54"/>
    <property type="match status" value="2"/>
</dbReference>
<dbReference type="AlphaFoldDB" id="A0A2K3D2M3"/>
<comment type="catalytic activity">
    <reaction evidence="10">
        <text>[protein]-C-terminal L-amino acid-glycyl-phosphatidylethanolamide + H2O = [protein]-C-terminal L-amino acid-glycine + a 1,2-diacyl-sn-glycero-3-phosphoethanolamine</text>
        <dbReference type="Rhea" id="RHEA:67548"/>
        <dbReference type="Rhea" id="RHEA-COMP:17323"/>
        <dbReference type="Rhea" id="RHEA-COMP:17324"/>
        <dbReference type="ChEBI" id="CHEBI:15377"/>
        <dbReference type="ChEBI" id="CHEBI:64612"/>
        <dbReference type="ChEBI" id="CHEBI:172940"/>
        <dbReference type="ChEBI" id="CHEBI:172941"/>
    </reaction>
    <physiologicalReaction direction="left-to-right" evidence="10">
        <dbReference type="Rhea" id="RHEA:67549"/>
    </physiologicalReaction>
</comment>
<sequence length="640" mass="64240">MSQALSLRKLSELMHGTTSLSQHTICLLGKSYGDAGTGDQSKALDAEALEAMLGDFRSRMWCTYRKDFPALGPSLLTSDVGWGCTLRSGQMLLAEAMMRVALGRDWQRCSDNLEAVRPVVAALLDCAEAPLSIHRICDAGGPAGIVPGRWLGPWMLCKGLEALFSQLAGAQQEPLGLRLHVACGAGGGAPELHMDLIRAAMAPAAQSAATAGTGKAGTGKGSGAGADEGTGDKVGLEAAAGCSTGSAGPLRCERSRSQVEEDVGVACKQPEGCGCAKQEVPVRGLPADLGLEAHDCGHPGHTGTGGDRQVTASGPGGPDDAGQSSAQGHGDREAVAGSRLQGPQRTEGTVAAGQFCSEPCGSPTVADAAVAAPGSAGREIASDTAPEQESASSSTAASSCCGEAEDAAAHGRRCRGVAAGTCGRGHSLLLLVPLTLGMDKINPVYIPQLQQVLSWPQSVGIVGGRPSASLYVCGVQDASFIYLDPHEAQLAVRTPAATAAATAAAAVAAPAGGAAATVRAAAGGGGAGAGGQGGGATAWPPTGWLAAPQLGTYFCDVVRVLPSAQLDPSLAIGFVCTSSAELEDLFARLQALATQHSSAPLMTLTTGSGAAVGCGSDADFTDDVLEGGTGQQQLDEWELV</sequence>
<dbReference type="GO" id="GO:0004197">
    <property type="term" value="F:cysteine-type endopeptidase activity"/>
    <property type="evidence" value="ECO:0000318"/>
    <property type="project" value="GO_Central"/>
</dbReference>
<comment type="subunit">
    <text evidence="11">Interacts with ATG8.</text>
</comment>
<keyword evidence="5 13" id="KW-0645">Protease</keyword>
<keyword evidence="8 13" id="KW-0653">Protein transport</keyword>
<dbReference type="InterPro" id="IPR005078">
    <property type="entry name" value="Peptidase_C54"/>
</dbReference>
<evidence type="ECO:0000313" key="17">
    <source>
        <dbReference type="Proteomes" id="UP000006906"/>
    </source>
</evidence>
<dbReference type="GO" id="GO:0000423">
    <property type="term" value="P:mitophagy"/>
    <property type="evidence" value="ECO:0000318"/>
    <property type="project" value="GO_Central"/>
</dbReference>
<keyword evidence="3" id="KW-0813">Transport</keyword>
<evidence type="ECO:0000256" key="11">
    <source>
        <dbReference type="ARBA" id="ARBA00038724"/>
    </source>
</evidence>
<name>A0A2K3D2M3_CHLRE</name>
<dbReference type="GO" id="GO:0000045">
    <property type="term" value="P:autophagosome assembly"/>
    <property type="evidence" value="ECO:0000318"/>
    <property type="project" value="GO_Central"/>
</dbReference>
<dbReference type="GO" id="GO:0019786">
    <property type="term" value="F:protein-phosphatidylethanolamide deconjugating activity"/>
    <property type="evidence" value="ECO:0000318"/>
    <property type="project" value="GO_Central"/>
</dbReference>
<feature type="region of interest" description="Disordered" evidence="14">
    <location>
        <begin position="211"/>
        <end position="232"/>
    </location>
</feature>
<dbReference type="InterPro" id="IPR046792">
    <property type="entry name" value="Peptidase_C54_cat"/>
</dbReference>
<dbReference type="InterPro" id="IPR038765">
    <property type="entry name" value="Papain-like_cys_pep_sf"/>
</dbReference>
<feature type="region of interest" description="Disordered" evidence="14">
    <location>
        <begin position="293"/>
        <end position="348"/>
    </location>
</feature>
<dbReference type="GO" id="GO:0015031">
    <property type="term" value="P:protein transport"/>
    <property type="evidence" value="ECO:0007669"/>
    <property type="project" value="UniProtKB-KW"/>
</dbReference>
<evidence type="ECO:0000256" key="7">
    <source>
        <dbReference type="ARBA" id="ARBA00022807"/>
    </source>
</evidence>